<reference evidence="1 2" key="2">
    <citation type="submission" date="2020-03" db="EMBL/GenBank/DDBJ databases">
        <authorList>
            <person name="Ichikawa N."/>
            <person name="Kimura A."/>
            <person name="Kitahashi Y."/>
            <person name="Uohara A."/>
        </authorList>
    </citation>
    <scope>NUCLEOTIDE SEQUENCE [LARGE SCALE GENOMIC DNA]</scope>
    <source>
        <strain evidence="1 2">NBRC 105367</strain>
    </source>
</reference>
<dbReference type="Proteomes" id="UP000503011">
    <property type="component" value="Chromosome"/>
</dbReference>
<name>A0A6F8YWS2_9ACTN</name>
<organism evidence="1 2">
    <name type="scientific">Phytohabitans suffuscus</name>
    <dbReference type="NCBI Taxonomy" id="624315"/>
    <lineage>
        <taxon>Bacteria</taxon>
        <taxon>Bacillati</taxon>
        <taxon>Actinomycetota</taxon>
        <taxon>Actinomycetes</taxon>
        <taxon>Micromonosporales</taxon>
        <taxon>Micromonosporaceae</taxon>
    </lineage>
</organism>
<dbReference type="KEGG" id="psuu:Psuf_078190"/>
<protein>
    <submittedName>
        <fullName evidence="1">Uncharacterized protein</fullName>
    </submittedName>
</protein>
<sequence length="146" mass="15533">MAETWVSDDDLRAAGARYAAAIPGYTPPAAHGVARRDGDALTFGHVNPPGAARPLPAVVMASVCGYVATTGVFPLSRERFEEAVARLTPAEAATHIPHPNLWTWRDLLAGGGAGSTFLAFYVASADDPVVDGDDARFRDRWRSQVD</sequence>
<reference evidence="1 2" key="1">
    <citation type="submission" date="2020-03" db="EMBL/GenBank/DDBJ databases">
        <title>Whole genome shotgun sequence of Phytohabitans suffuscus NBRC 105367.</title>
        <authorList>
            <person name="Komaki H."/>
            <person name="Tamura T."/>
        </authorList>
    </citation>
    <scope>NUCLEOTIDE SEQUENCE [LARGE SCALE GENOMIC DNA]</scope>
    <source>
        <strain evidence="1 2">NBRC 105367</strain>
    </source>
</reference>
<accession>A0A6F8YWS2</accession>
<gene>
    <name evidence="1" type="ORF">Psuf_078190</name>
</gene>
<dbReference type="AlphaFoldDB" id="A0A6F8YWS2"/>
<proteinExistence type="predicted"/>
<evidence type="ECO:0000313" key="2">
    <source>
        <dbReference type="Proteomes" id="UP000503011"/>
    </source>
</evidence>
<dbReference type="RefSeq" id="WP_173162847.1">
    <property type="nucleotide sequence ID" value="NZ_AP022871.1"/>
</dbReference>
<dbReference type="EMBL" id="AP022871">
    <property type="protein sequence ID" value="BCB90506.1"/>
    <property type="molecule type" value="Genomic_DNA"/>
</dbReference>
<keyword evidence="2" id="KW-1185">Reference proteome</keyword>
<evidence type="ECO:0000313" key="1">
    <source>
        <dbReference type="EMBL" id="BCB90506.1"/>
    </source>
</evidence>